<organism evidence="2">
    <name type="scientific">Tanacetum cinerariifolium</name>
    <name type="common">Dalmatian daisy</name>
    <name type="synonym">Chrysanthemum cinerariifolium</name>
    <dbReference type="NCBI Taxonomy" id="118510"/>
    <lineage>
        <taxon>Eukaryota</taxon>
        <taxon>Viridiplantae</taxon>
        <taxon>Streptophyta</taxon>
        <taxon>Embryophyta</taxon>
        <taxon>Tracheophyta</taxon>
        <taxon>Spermatophyta</taxon>
        <taxon>Magnoliopsida</taxon>
        <taxon>eudicotyledons</taxon>
        <taxon>Gunneridae</taxon>
        <taxon>Pentapetalae</taxon>
        <taxon>asterids</taxon>
        <taxon>campanulids</taxon>
        <taxon>Asterales</taxon>
        <taxon>Asteraceae</taxon>
        <taxon>Asteroideae</taxon>
        <taxon>Anthemideae</taxon>
        <taxon>Anthemidinae</taxon>
        <taxon>Tanacetum</taxon>
    </lineage>
</organism>
<dbReference type="PANTHER" id="PTHR48462:SF1">
    <property type="entry name" value="PROTEIN, PUTATIVE-RELATED"/>
    <property type="match status" value="1"/>
</dbReference>
<dbReference type="SUPFAM" id="SSF57756">
    <property type="entry name" value="Retrovirus zinc finger-like domains"/>
    <property type="match status" value="1"/>
</dbReference>
<feature type="compositionally biased region" description="Basic and acidic residues" evidence="1">
    <location>
        <begin position="620"/>
        <end position="640"/>
    </location>
</feature>
<evidence type="ECO:0000256" key="1">
    <source>
        <dbReference type="SAM" id="MobiDB-lite"/>
    </source>
</evidence>
<evidence type="ECO:0000313" key="2">
    <source>
        <dbReference type="EMBL" id="GEU50656.1"/>
    </source>
</evidence>
<feature type="region of interest" description="Disordered" evidence="1">
    <location>
        <begin position="653"/>
        <end position="676"/>
    </location>
</feature>
<sequence length="676" mass="76596">MPLSLRLYNGYASSPCPVWGCDNIYGDHAVSCAGIIGIKHRHNVVRDTPVDICYRSRISAGKEVDIGLDVGRDKPLRPADILLYSWDGGLDVCVDLIESSPLKQTGMVDFIPGLAVIDVAQRKRGKYMDKCAAIGYGFLPFSFSSLEELEADAIILLKRIRNFSVTQDIEARVAIHIFNRIGFAIAKRVEAQIDGGRSEAICHSMNCLIEDYGDDVGLLILLVDFKNAFNLVDQEVMLRKVCLRCPTISRWVEFYYSNLARLYYGEHTLWSCQGVDIVVVGKVLRLIMVDGPGLHFTMRTCPPCFFESTQCSFDVALRSYLERIVTASGPGFGDWKWRLATLPFAFWGLVSILRGDILNYAFLASQLQFADLLTKFLWHTGIVSPEPIFDNALSSFNKSIKMDLLSNPICLRIFAGDIYGDHVVSYVGIIGIKYCHNVVRDTLVDICYRYGISAGKKVDIGLDGGMANRYVHQICYFTHGIEDLMYESIDSAFARFNTIITSLKALDEGYSSKNHVRKFLRALHRKWRAKVTVIEESKDLMSLSLYELIRNLKFHKMIIKKDSEIVKAKVERKSFALKAKKESSDEECSTSGSEDEECAMAVRDFKKFFKRRGRLVRQPQNDKKTFQRSRDDKNGKSDRKCFRCSDPNHLIEECSKPPKDKNQRAFVGGYWSDSSE</sequence>
<dbReference type="PANTHER" id="PTHR48462">
    <property type="entry name" value="PROTEIN, PUTATIVE-RELATED"/>
    <property type="match status" value="1"/>
</dbReference>
<dbReference type="InterPro" id="IPR036875">
    <property type="entry name" value="Znf_CCHC_sf"/>
</dbReference>
<gene>
    <name evidence="2" type="ORF">Tci_022634</name>
</gene>
<dbReference type="EMBL" id="BKCJ010002747">
    <property type="protein sequence ID" value="GEU50656.1"/>
    <property type="molecule type" value="Genomic_DNA"/>
</dbReference>
<protein>
    <submittedName>
        <fullName evidence="2">Zf-CCHC domain-containing protein/UBN2 domain-containing protein</fullName>
    </submittedName>
</protein>
<name>A0A6L2KMW1_TANCI</name>
<feature type="compositionally biased region" description="Basic and acidic residues" evidence="1">
    <location>
        <begin position="653"/>
        <end position="663"/>
    </location>
</feature>
<dbReference type="GO" id="GO:0003676">
    <property type="term" value="F:nucleic acid binding"/>
    <property type="evidence" value="ECO:0007669"/>
    <property type="project" value="InterPro"/>
</dbReference>
<accession>A0A6L2KMW1</accession>
<feature type="region of interest" description="Disordered" evidence="1">
    <location>
        <begin position="619"/>
        <end position="640"/>
    </location>
</feature>
<dbReference type="GO" id="GO:0008270">
    <property type="term" value="F:zinc ion binding"/>
    <property type="evidence" value="ECO:0007669"/>
    <property type="project" value="InterPro"/>
</dbReference>
<comment type="caution">
    <text evidence="2">The sequence shown here is derived from an EMBL/GenBank/DDBJ whole genome shotgun (WGS) entry which is preliminary data.</text>
</comment>
<reference evidence="2" key="1">
    <citation type="journal article" date="2019" name="Sci. Rep.">
        <title>Draft genome of Tanacetum cinerariifolium, the natural source of mosquito coil.</title>
        <authorList>
            <person name="Yamashiro T."/>
            <person name="Shiraishi A."/>
            <person name="Satake H."/>
            <person name="Nakayama K."/>
        </authorList>
    </citation>
    <scope>NUCLEOTIDE SEQUENCE</scope>
</reference>
<dbReference type="AlphaFoldDB" id="A0A6L2KMW1"/>
<proteinExistence type="predicted"/>